<gene>
    <name evidence="1" type="ORF">ACFQO1_02705</name>
</gene>
<name>A0ABW2MTF9_9FLAO</name>
<evidence type="ECO:0000313" key="1">
    <source>
        <dbReference type="EMBL" id="MFC7356584.1"/>
    </source>
</evidence>
<sequence>MKIALVLVSAFMLANGCKTQQQVSNETSETSENTEQENTMEDNVIITLNKNSSYEIMNDEFGNSYINKKEGDMYVFEYKITKSAPEGVADGIYSESIMFQFKEDMLPLSLTNEDLSNVNLVTSKLCKCRDGGFFKVTNGNLSASKTGNDLVVAINFNVEGLNQELNVINTSVEF</sequence>
<dbReference type="Proteomes" id="UP001596415">
    <property type="component" value="Unassembled WGS sequence"/>
</dbReference>
<proteinExistence type="predicted"/>
<dbReference type="RefSeq" id="WP_380216433.1">
    <property type="nucleotide sequence ID" value="NZ_JBHTBN010000001.1"/>
</dbReference>
<protein>
    <recommendedName>
        <fullName evidence="3">Lipoprotein</fullName>
    </recommendedName>
</protein>
<evidence type="ECO:0000313" key="2">
    <source>
        <dbReference type="Proteomes" id="UP001596415"/>
    </source>
</evidence>
<comment type="caution">
    <text evidence="1">The sequence shown here is derived from an EMBL/GenBank/DDBJ whole genome shotgun (WGS) entry which is preliminary data.</text>
</comment>
<accession>A0ABW2MTF9</accession>
<dbReference type="EMBL" id="JBHTBN010000001">
    <property type="protein sequence ID" value="MFC7356584.1"/>
    <property type="molecule type" value="Genomic_DNA"/>
</dbReference>
<keyword evidence="2" id="KW-1185">Reference proteome</keyword>
<reference evidence="2" key="1">
    <citation type="journal article" date="2019" name="Int. J. Syst. Evol. Microbiol.">
        <title>The Global Catalogue of Microorganisms (GCM) 10K type strain sequencing project: providing services to taxonomists for standard genome sequencing and annotation.</title>
        <authorList>
            <consortium name="The Broad Institute Genomics Platform"/>
            <consortium name="The Broad Institute Genome Sequencing Center for Infectious Disease"/>
            <person name="Wu L."/>
            <person name="Ma J."/>
        </authorList>
    </citation>
    <scope>NUCLEOTIDE SEQUENCE [LARGE SCALE GENOMIC DNA]</scope>
    <source>
        <strain evidence="2">CGMCC 1.16306</strain>
    </source>
</reference>
<organism evidence="1 2">
    <name type="scientific">Jejudonia soesokkakensis</name>
    <dbReference type="NCBI Taxonomy" id="1323432"/>
    <lineage>
        <taxon>Bacteria</taxon>
        <taxon>Pseudomonadati</taxon>
        <taxon>Bacteroidota</taxon>
        <taxon>Flavobacteriia</taxon>
        <taxon>Flavobacteriales</taxon>
        <taxon>Flavobacteriaceae</taxon>
        <taxon>Jejudonia</taxon>
    </lineage>
</organism>
<evidence type="ECO:0008006" key="3">
    <source>
        <dbReference type="Google" id="ProtNLM"/>
    </source>
</evidence>